<dbReference type="STRING" id="1095629.A0A0C9WW79"/>
<feature type="non-terminal residue" evidence="2">
    <location>
        <position position="184"/>
    </location>
</feature>
<dbReference type="AlphaFoldDB" id="A0A0C9WW79"/>
<dbReference type="EMBL" id="KN838870">
    <property type="protein sequence ID" value="KIJ93028.1"/>
    <property type="molecule type" value="Genomic_DNA"/>
</dbReference>
<name>A0A0C9WW79_9AGAR</name>
<keyword evidence="1" id="KW-0812">Transmembrane</keyword>
<dbReference type="InterPro" id="IPR036322">
    <property type="entry name" value="WD40_repeat_dom_sf"/>
</dbReference>
<reference evidence="3" key="2">
    <citation type="submission" date="2015-01" db="EMBL/GenBank/DDBJ databases">
        <title>Evolutionary Origins and Diversification of the Mycorrhizal Mutualists.</title>
        <authorList>
            <consortium name="DOE Joint Genome Institute"/>
            <consortium name="Mycorrhizal Genomics Consortium"/>
            <person name="Kohler A."/>
            <person name="Kuo A."/>
            <person name="Nagy L.G."/>
            <person name="Floudas D."/>
            <person name="Copeland A."/>
            <person name="Barry K.W."/>
            <person name="Cichocki N."/>
            <person name="Veneault-Fourrey C."/>
            <person name="LaButti K."/>
            <person name="Lindquist E.A."/>
            <person name="Lipzen A."/>
            <person name="Lundell T."/>
            <person name="Morin E."/>
            <person name="Murat C."/>
            <person name="Riley R."/>
            <person name="Ohm R."/>
            <person name="Sun H."/>
            <person name="Tunlid A."/>
            <person name="Henrissat B."/>
            <person name="Grigoriev I.V."/>
            <person name="Hibbett D.S."/>
            <person name="Martin F."/>
        </authorList>
    </citation>
    <scope>NUCLEOTIDE SEQUENCE [LARGE SCALE GENOMIC DNA]</scope>
    <source>
        <strain evidence="3">LaAM-08-1</strain>
    </source>
</reference>
<reference evidence="2 3" key="1">
    <citation type="submission" date="2014-04" db="EMBL/GenBank/DDBJ databases">
        <authorList>
            <consortium name="DOE Joint Genome Institute"/>
            <person name="Kuo A."/>
            <person name="Kohler A."/>
            <person name="Nagy L.G."/>
            <person name="Floudas D."/>
            <person name="Copeland A."/>
            <person name="Barry K.W."/>
            <person name="Cichocki N."/>
            <person name="Veneault-Fourrey C."/>
            <person name="LaButti K."/>
            <person name="Lindquist E.A."/>
            <person name="Lipzen A."/>
            <person name="Lundell T."/>
            <person name="Morin E."/>
            <person name="Murat C."/>
            <person name="Sun H."/>
            <person name="Tunlid A."/>
            <person name="Henrissat B."/>
            <person name="Grigoriev I.V."/>
            <person name="Hibbett D.S."/>
            <person name="Martin F."/>
            <person name="Nordberg H.P."/>
            <person name="Cantor M.N."/>
            <person name="Hua S.X."/>
        </authorList>
    </citation>
    <scope>NUCLEOTIDE SEQUENCE [LARGE SCALE GENOMIC DNA]</scope>
    <source>
        <strain evidence="2 3">LaAM-08-1</strain>
    </source>
</reference>
<proteinExistence type="predicted"/>
<evidence type="ECO:0000256" key="1">
    <source>
        <dbReference type="SAM" id="Phobius"/>
    </source>
</evidence>
<dbReference type="Gene3D" id="2.130.10.10">
    <property type="entry name" value="YVTN repeat-like/Quinoprotein amine dehydrogenase"/>
    <property type="match status" value="1"/>
</dbReference>
<dbReference type="HOGENOM" id="CLU_1471591_0_0_1"/>
<evidence type="ECO:0000313" key="2">
    <source>
        <dbReference type="EMBL" id="KIJ93028.1"/>
    </source>
</evidence>
<evidence type="ECO:0000313" key="3">
    <source>
        <dbReference type="Proteomes" id="UP000054477"/>
    </source>
</evidence>
<dbReference type="Proteomes" id="UP000054477">
    <property type="component" value="Unassembled WGS sequence"/>
</dbReference>
<keyword evidence="1" id="KW-0472">Membrane</keyword>
<organism evidence="2 3">
    <name type="scientific">Laccaria amethystina LaAM-08-1</name>
    <dbReference type="NCBI Taxonomy" id="1095629"/>
    <lineage>
        <taxon>Eukaryota</taxon>
        <taxon>Fungi</taxon>
        <taxon>Dikarya</taxon>
        <taxon>Basidiomycota</taxon>
        <taxon>Agaricomycotina</taxon>
        <taxon>Agaricomycetes</taxon>
        <taxon>Agaricomycetidae</taxon>
        <taxon>Agaricales</taxon>
        <taxon>Agaricineae</taxon>
        <taxon>Hydnangiaceae</taxon>
        <taxon>Laccaria</taxon>
    </lineage>
</organism>
<protein>
    <submittedName>
        <fullName evidence="2">Uncharacterized protein</fullName>
    </submittedName>
</protein>
<gene>
    <name evidence="2" type="ORF">K443DRAFT_112679</name>
</gene>
<accession>A0A0C9WW79</accession>
<sequence length="184" mass="20021">SRGHATIGGDGRTLIVSNLVDTYSIPPCEPLQTFRHPIHHNVPLVVSAVPGSSLFVVGSDDGCPRIYDQRTGHHCLSWTYVFPFKYINCIFICSQAITGDDDFVIVTGSSSGDDVQIKIWTPIKDITQPISAPPPVAVQGGISLMQMCIIIVICVLVQALLLYTPMDKVTELLSKVQLPNYNVA</sequence>
<keyword evidence="1" id="KW-1133">Transmembrane helix</keyword>
<dbReference type="OrthoDB" id="2910694at2759"/>
<feature type="transmembrane region" description="Helical" evidence="1">
    <location>
        <begin position="144"/>
        <end position="163"/>
    </location>
</feature>
<dbReference type="SUPFAM" id="SSF50978">
    <property type="entry name" value="WD40 repeat-like"/>
    <property type="match status" value="1"/>
</dbReference>
<keyword evidence="3" id="KW-1185">Reference proteome</keyword>
<dbReference type="InterPro" id="IPR015943">
    <property type="entry name" value="WD40/YVTN_repeat-like_dom_sf"/>
</dbReference>